<dbReference type="InterPro" id="IPR033469">
    <property type="entry name" value="CYTH-like_dom_sf"/>
</dbReference>
<dbReference type="InterPro" id="IPR023577">
    <property type="entry name" value="CYTH_domain"/>
</dbReference>
<comment type="caution">
    <text evidence="3">The sequence shown here is derived from an EMBL/GenBank/DDBJ whole genome shotgun (WGS) entry which is preliminary data.</text>
</comment>
<dbReference type="Gene3D" id="2.40.320.10">
    <property type="entry name" value="Hypothetical Protein Pfu-838710-001"/>
    <property type="match status" value="1"/>
</dbReference>
<organism evidence="3 4">
    <name type="scientific">Candidatus Anaerobiospirillum pullicola</name>
    <dbReference type="NCBI Taxonomy" id="2838451"/>
    <lineage>
        <taxon>Bacteria</taxon>
        <taxon>Pseudomonadati</taxon>
        <taxon>Pseudomonadota</taxon>
        <taxon>Gammaproteobacteria</taxon>
        <taxon>Aeromonadales</taxon>
        <taxon>Succinivibrionaceae</taxon>
        <taxon>Anaerobiospirillum</taxon>
    </lineage>
</organism>
<dbReference type="PANTHER" id="PTHR39569:SF1">
    <property type="entry name" value="INORGANIC TRIPHOSPHATASE"/>
    <property type="match status" value="1"/>
</dbReference>
<evidence type="ECO:0000256" key="1">
    <source>
        <dbReference type="SAM" id="MobiDB-lite"/>
    </source>
</evidence>
<evidence type="ECO:0000313" key="3">
    <source>
        <dbReference type="EMBL" id="MBU3844723.1"/>
    </source>
</evidence>
<sequence length="622" mass="69592">MSINLNLLQNIECEYKFALNPAYAASFISEFCQKFNDVIALRYHTLPQDFISSFPLSSFLADPSKSEVASLANEYFDTKDDLLFAKYRSGLRLRRSSKASGVEQTLKCKGEESDGASHTHKELNVHVSHDLTVPDLSLFAADDLPAGMLELAQSHELLGKYKTDFVRQSITLTVPLFLTFEVAVDQGEIACTYEGKTHRSSICEVEFELKSVNPDYLNLVSDKVYDLDDLRLEFSALLNEVMLLVAGAPSAYLDAAHLFGLASHAPSPLVTSIQQEMQEQMASVAEAGAVLAQKEQAAAAPSSVEVVTAKAEALDHAAAHAAASNEHDDDESGEPLATSTDSPDGESALVGDIFHEPTAVNERAKRRFGLHPALRKEGGLIGVEPFSKLKRAVLLKTRYACDEAKQNDPQFMAQFKADLTPLRMLITAYVCTDKPSLLDFKQIVDCMAEVYCTAMGMANLFGTRENFENVRDALDLIISFAGHHRPTYISPQSHRRHRELCQDPDFNDLSMLTVSECSSMFIEINGQLWIDPFFHDLKRLLEEQVDLDAEQFKKLCRTSINNSFAIKSSEYAERIHYILKRQQILFVDEEVDSEVNKEQRMSERKLMALATQHHLKLMWNNI</sequence>
<dbReference type="AlphaFoldDB" id="A0A948WZF3"/>
<reference evidence="3" key="2">
    <citation type="submission" date="2021-04" db="EMBL/GenBank/DDBJ databases">
        <authorList>
            <person name="Gilroy R."/>
        </authorList>
    </citation>
    <scope>NUCLEOTIDE SEQUENCE</scope>
    <source>
        <strain evidence="3">378</strain>
    </source>
</reference>
<dbReference type="GO" id="GO:0050355">
    <property type="term" value="F:inorganic triphosphate phosphatase activity"/>
    <property type="evidence" value="ECO:0007669"/>
    <property type="project" value="InterPro"/>
</dbReference>
<reference evidence="3" key="1">
    <citation type="journal article" date="2021" name="PeerJ">
        <title>Extensive microbial diversity within the chicken gut microbiome revealed by metagenomics and culture.</title>
        <authorList>
            <person name="Gilroy R."/>
            <person name="Ravi A."/>
            <person name="Getino M."/>
            <person name="Pursley I."/>
            <person name="Horton D.L."/>
            <person name="Alikhan N.F."/>
            <person name="Baker D."/>
            <person name="Gharbi K."/>
            <person name="Hall N."/>
            <person name="Watson M."/>
            <person name="Adriaenssens E.M."/>
            <person name="Foster-Nyarko E."/>
            <person name="Jarju S."/>
            <person name="Secka A."/>
            <person name="Antonio M."/>
            <person name="Oren A."/>
            <person name="Chaudhuri R.R."/>
            <person name="La Ragione R."/>
            <person name="Hildebrand F."/>
            <person name="Pallen M.J."/>
        </authorList>
    </citation>
    <scope>NUCLEOTIDE SEQUENCE</scope>
    <source>
        <strain evidence="3">378</strain>
    </source>
</reference>
<protein>
    <recommendedName>
        <fullName evidence="2">CYTH domain-containing protein</fullName>
    </recommendedName>
</protein>
<feature type="region of interest" description="Disordered" evidence="1">
    <location>
        <begin position="317"/>
        <end position="349"/>
    </location>
</feature>
<name>A0A948WZF3_9GAMM</name>
<evidence type="ECO:0000259" key="2">
    <source>
        <dbReference type="SMART" id="SM01118"/>
    </source>
</evidence>
<feature type="domain" description="CYTH" evidence="2">
    <location>
        <begin position="10"/>
        <end position="258"/>
    </location>
</feature>
<dbReference type="EMBL" id="JAHLFE010000157">
    <property type="protein sequence ID" value="MBU3844723.1"/>
    <property type="molecule type" value="Genomic_DNA"/>
</dbReference>
<dbReference type="GO" id="GO:0046872">
    <property type="term" value="F:metal ion binding"/>
    <property type="evidence" value="ECO:0007669"/>
    <property type="project" value="TreeGrafter"/>
</dbReference>
<dbReference type="Proteomes" id="UP000733611">
    <property type="component" value="Unassembled WGS sequence"/>
</dbReference>
<evidence type="ECO:0000313" key="4">
    <source>
        <dbReference type="Proteomes" id="UP000733611"/>
    </source>
</evidence>
<accession>A0A948WZF3</accession>
<proteinExistence type="predicted"/>
<dbReference type="SMART" id="SM01118">
    <property type="entry name" value="CYTH"/>
    <property type="match status" value="1"/>
</dbReference>
<dbReference type="SUPFAM" id="SSF55154">
    <property type="entry name" value="CYTH-like phosphatases"/>
    <property type="match status" value="1"/>
</dbReference>
<gene>
    <name evidence="3" type="ORF">H9847_07665</name>
</gene>
<dbReference type="PANTHER" id="PTHR39569">
    <property type="entry name" value="INORGANIC TRIPHOSPHATASE"/>
    <property type="match status" value="1"/>
</dbReference>
<dbReference type="InterPro" id="IPR039013">
    <property type="entry name" value="YgiF"/>
</dbReference>